<feature type="domain" description="LysR substrate-binding" evidence="5">
    <location>
        <begin position="14"/>
        <end position="145"/>
    </location>
</feature>
<dbReference type="GO" id="GO:0003677">
    <property type="term" value="F:DNA binding"/>
    <property type="evidence" value="ECO:0007669"/>
    <property type="project" value="UniProtKB-KW"/>
</dbReference>
<keyword evidence="4" id="KW-0804">Transcription</keyword>
<gene>
    <name evidence="6" type="ORF">DCF17_20410</name>
</gene>
<dbReference type="SUPFAM" id="SSF53850">
    <property type="entry name" value="Periplasmic binding protein-like II"/>
    <property type="match status" value="1"/>
</dbReference>
<keyword evidence="2" id="KW-0805">Transcription regulation</keyword>
<dbReference type="Pfam" id="PF03466">
    <property type="entry name" value="LysR_substrate"/>
    <property type="match status" value="1"/>
</dbReference>
<dbReference type="EMBL" id="QBMN01000206">
    <property type="protein sequence ID" value="PZO34474.1"/>
    <property type="molecule type" value="Genomic_DNA"/>
</dbReference>
<sequence length="152" mass="16684">MAWDVAIPAGLHHYRQGHLGKVALAVMVQSGHKLEQKEFVTWADLAGYPIILPDRDRQPIIYDHYRRYTAEAGFEPVIASDVSTMSDALAMVAGGVGVGNAPVVPGLSYPGVSILRQEPLFEFNYELVWTHALPAIKSLLKLCQQPCSKKTA</sequence>
<keyword evidence="3" id="KW-0238">DNA-binding</keyword>
<comment type="similarity">
    <text evidence="1">Belongs to the LysR transcriptional regulatory family.</text>
</comment>
<evidence type="ECO:0000313" key="7">
    <source>
        <dbReference type="Proteomes" id="UP000249081"/>
    </source>
</evidence>
<dbReference type="Proteomes" id="UP000249081">
    <property type="component" value="Unassembled WGS sequence"/>
</dbReference>
<reference evidence="6 7" key="2">
    <citation type="submission" date="2018-06" db="EMBL/GenBank/DDBJ databases">
        <title>Metagenomic assembly of (sub)arctic Cyanobacteria and their associated microbiome from non-axenic cultures.</title>
        <authorList>
            <person name="Baurain D."/>
        </authorList>
    </citation>
    <scope>NUCLEOTIDE SEQUENCE [LARGE SCALE GENOMIC DNA]</scope>
    <source>
        <strain evidence="6">ULC041bin1</strain>
    </source>
</reference>
<evidence type="ECO:0000259" key="5">
    <source>
        <dbReference type="Pfam" id="PF03466"/>
    </source>
</evidence>
<dbReference type="GO" id="GO:0003700">
    <property type="term" value="F:DNA-binding transcription factor activity"/>
    <property type="evidence" value="ECO:0007669"/>
    <property type="project" value="TreeGrafter"/>
</dbReference>
<accession>A0A2W4VNV2</accession>
<dbReference type="InterPro" id="IPR005119">
    <property type="entry name" value="LysR_subst-bd"/>
</dbReference>
<organism evidence="6 7">
    <name type="scientific">Shackletoniella antarctica</name>
    <dbReference type="NCBI Taxonomy" id="268115"/>
    <lineage>
        <taxon>Bacteria</taxon>
        <taxon>Bacillati</taxon>
        <taxon>Cyanobacteriota</taxon>
        <taxon>Cyanophyceae</taxon>
        <taxon>Oculatellales</taxon>
        <taxon>Oculatellaceae</taxon>
        <taxon>Shackletoniella</taxon>
    </lineage>
</organism>
<comment type="caution">
    <text evidence="6">The sequence shown here is derived from an EMBL/GenBank/DDBJ whole genome shotgun (WGS) entry which is preliminary data.</text>
</comment>
<dbReference type="AlphaFoldDB" id="A0A2W4VNV2"/>
<name>A0A2W4VNV2_9CYAN</name>
<dbReference type="PANTHER" id="PTHR30346:SF28">
    <property type="entry name" value="HTH-TYPE TRANSCRIPTIONAL REGULATOR CYNR"/>
    <property type="match status" value="1"/>
</dbReference>
<evidence type="ECO:0000256" key="2">
    <source>
        <dbReference type="ARBA" id="ARBA00023015"/>
    </source>
</evidence>
<dbReference type="PANTHER" id="PTHR30346">
    <property type="entry name" value="TRANSCRIPTIONAL DUAL REGULATOR HCAR-RELATED"/>
    <property type="match status" value="1"/>
</dbReference>
<reference evidence="7" key="1">
    <citation type="submission" date="2018-04" db="EMBL/GenBank/DDBJ databases">
        <authorList>
            <person name="Cornet L."/>
        </authorList>
    </citation>
    <scope>NUCLEOTIDE SEQUENCE [LARGE SCALE GENOMIC DNA]</scope>
</reference>
<dbReference type="Gene3D" id="3.40.190.10">
    <property type="entry name" value="Periplasmic binding protein-like II"/>
    <property type="match status" value="1"/>
</dbReference>
<evidence type="ECO:0000256" key="1">
    <source>
        <dbReference type="ARBA" id="ARBA00009437"/>
    </source>
</evidence>
<protein>
    <recommendedName>
        <fullName evidence="5">LysR substrate-binding domain-containing protein</fullName>
    </recommendedName>
</protein>
<evidence type="ECO:0000256" key="4">
    <source>
        <dbReference type="ARBA" id="ARBA00023163"/>
    </source>
</evidence>
<dbReference type="GO" id="GO:0032993">
    <property type="term" value="C:protein-DNA complex"/>
    <property type="evidence" value="ECO:0007669"/>
    <property type="project" value="TreeGrafter"/>
</dbReference>
<proteinExistence type="inferred from homology"/>
<evidence type="ECO:0000313" key="6">
    <source>
        <dbReference type="EMBL" id="PZO34474.1"/>
    </source>
</evidence>
<evidence type="ECO:0000256" key="3">
    <source>
        <dbReference type="ARBA" id="ARBA00023125"/>
    </source>
</evidence>